<dbReference type="EMBL" id="MCGT01000001">
    <property type="protein sequence ID" value="ORX62995.1"/>
    <property type="molecule type" value="Genomic_DNA"/>
</dbReference>
<dbReference type="SMART" id="SM00195">
    <property type="entry name" value="DSPc"/>
    <property type="match status" value="1"/>
</dbReference>
<feature type="compositionally biased region" description="Low complexity" evidence="5">
    <location>
        <begin position="109"/>
        <end position="118"/>
    </location>
</feature>
<feature type="domain" description="Tyrosine-protein phosphatase" evidence="6">
    <location>
        <begin position="648"/>
        <end position="798"/>
    </location>
</feature>
<proteinExistence type="inferred from homology"/>
<feature type="compositionally biased region" description="Basic residues" evidence="5">
    <location>
        <begin position="119"/>
        <end position="129"/>
    </location>
</feature>
<dbReference type="AlphaFoldDB" id="A0A1X2GY91"/>
<feature type="compositionally biased region" description="Low complexity" evidence="5">
    <location>
        <begin position="525"/>
        <end position="548"/>
    </location>
</feature>
<dbReference type="InterPro" id="IPR029021">
    <property type="entry name" value="Prot-tyrosine_phosphatase-like"/>
</dbReference>
<dbReference type="GO" id="GO:0004725">
    <property type="term" value="F:protein tyrosine phosphatase activity"/>
    <property type="evidence" value="ECO:0007669"/>
    <property type="project" value="UniProtKB-EC"/>
</dbReference>
<feature type="compositionally biased region" description="Low complexity" evidence="5">
    <location>
        <begin position="436"/>
        <end position="453"/>
    </location>
</feature>
<dbReference type="SMART" id="SM00450">
    <property type="entry name" value="RHOD"/>
    <property type="match status" value="1"/>
</dbReference>
<feature type="region of interest" description="Disordered" evidence="5">
    <location>
        <begin position="525"/>
        <end position="572"/>
    </location>
</feature>
<dbReference type="InterPro" id="IPR036873">
    <property type="entry name" value="Rhodanese-like_dom_sf"/>
</dbReference>
<feature type="compositionally biased region" description="Low complexity" evidence="5">
    <location>
        <begin position="78"/>
        <end position="87"/>
    </location>
</feature>
<name>A0A1X2GY91_9FUNG</name>
<gene>
    <name evidence="9" type="ORF">DM01DRAFT_1314722</name>
</gene>
<dbReference type="PROSITE" id="PS50056">
    <property type="entry name" value="TYR_PHOSPHATASE_2"/>
    <property type="match status" value="1"/>
</dbReference>
<dbReference type="OrthoDB" id="273181at2759"/>
<dbReference type="PROSITE" id="PS50206">
    <property type="entry name" value="RHODANESE_3"/>
    <property type="match status" value="1"/>
</dbReference>
<feature type="region of interest" description="Disordered" evidence="5">
    <location>
        <begin position="39"/>
        <end position="137"/>
    </location>
</feature>
<dbReference type="GO" id="GO:0043409">
    <property type="term" value="P:negative regulation of MAPK cascade"/>
    <property type="evidence" value="ECO:0007669"/>
    <property type="project" value="TreeGrafter"/>
</dbReference>
<dbReference type="InterPro" id="IPR001763">
    <property type="entry name" value="Rhodanese-like_dom"/>
</dbReference>
<evidence type="ECO:0000313" key="9">
    <source>
        <dbReference type="EMBL" id="ORX62995.1"/>
    </source>
</evidence>
<protein>
    <recommendedName>
        <fullName evidence="2">protein-tyrosine-phosphatase</fullName>
        <ecNumber evidence="2">3.1.3.48</ecNumber>
    </recommendedName>
</protein>
<dbReference type="PANTHER" id="PTHR10159:SF530">
    <property type="entry name" value="DUAL SPECIFICITY PROTEIN PHOSPHATASE DDB_G0271350-RELATED"/>
    <property type="match status" value="1"/>
</dbReference>
<dbReference type="Gene3D" id="3.40.250.10">
    <property type="entry name" value="Rhodanese-like domain"/>
    <property type="match status" value="1"/>
</dbReference>
<comment type="similarity">
    <text evidence="1">Belongs to the protein-tyrosine phosphatase family. Non-receptor class dual specificity subfamily.</text>
</comment>
<dbReference type="InterPro" id="IPR000387">
    <property type="entry name" value="Tyr_Pase_dom"/>
</dbReference>
<organism evidence="9 10">
    <name type="scientific">Hesseltinella vesiculosa</name>
    <dbReference type="NCBI Taxonomy" id="101127"/>
    <lineage>
        <taxon>Eukaryota</taxon>
        <taxon>Fungi</taxon>
        <taxon>Fungi incertae sedis</taxon>
        <taxon>Mucoromycota</taxon>
        <taxon>Mucoromycotina</taxon>
        <taxon>Mucoromycetes</taxon>
        <taxon>Mucorales</taxon>
        <taxon>Cunninghamellaceae</taxon>
        <taxon>Hesseltinella</taxon>
    </lineage>
</organism>
<keyword evidence="10" id="KW-1185">Reference proteome</keyword>
<evidence type="ECO:0000256" key="5">
    <source>
        <dbReference type="SAM" id="MobiDB-lite"/>
    </source>
</evidence>
<comment type="caution">
    <text evidence="9">The sequence shown here is derived from an EMBL/GenBank/DDBJ whole genome shotgun (WGS) entry which is preliminary data.</text>
</comment>
<dbReference type="SUPFAM" id="SSF52821">
    <property type="entry name" value="Rhodanese/Cell cycle control phosphatase"/>
    <property type="match status" value="1"/>
</dbReference>
<dbReference type="InterPro" id="IPR000340">
    <property type="entry name" value="Dual-sp_phosphatase_cat-dom"/>
</dbReference>
<dbReference type="GO" id="GO:0005737">
    <property type="term" value="C:cytoplasm"/>
    <property type="evidence" value="ECO:0007669"/>
    <property type="project" value="TreeGrafter"/>
</dbReference>
<feature type="compositionally biased region" description="Low complexity" evidence="5">
    <location>
        <begin position="300"/>
        <end position="330"/>
    </location>
</feature>
<feature type="compositionally biased region" description="Polar residues" evidence="5">
    <location>
        <begin position="42"/>
        <end position="51"/>
    </location>
</feature>
<feature type="region of interest" description="Disordered" evidence="5">
    <location>
        <begin position="433"/>
        <end position="459"/>
    </location>
</feature>
<dbReference type="Gene3D" id="3.90.190.10">
    <property type="entry name" value="Protein tyrosine phosphatase superfamily"/>
    <property type="match status" value="1"/>
</dbReference>
<feature type="region of interest" description="Disordered" evidence="5">
    <location>
        <begin position="300"/>
        <end position="331"/>
    </location>
</feature>
<dbReference type="Pfam" id="PF00782">
    <property type="entry name" value="DSPc"/>
    <property type="match status" value="1"/>
</dbReference>
<evidence type="ECO:0000259" key="8">
    <source>
        <dbReference type="PROSITE" id="PS50206"/>
    </source>
</evidence>
<reference evidence="9 10" key="1">
    <citation type="submission" date="2016-07" db="EMBL/GenBank/DDBJ databases">
        <title>Pervasive Adenine N6-methylation of Active Genes in Fungi.</title>
        <authorList>
            <consortium name="DOE Joint Genome Institute"/>
            <person name="Mondo S.J."/>
            <person name="Dannebaum R.O."/>
            <person name="Kuo R.C."/>
            <person name="Labutti K."/>
            <person name="Haridas S."/>
            <person name="Kuo A."/>
            <person name="Salamov A."/>
            <person name="Ahrendt S.R."/>
            <person name="Lipzen A."/>
            <person name="Sullivan W."/>
            <person name="Andreopoulos W.B."/>
            <person name="Clum A."/>
            <person name="Lindquist E."/>
            <person name="Daum C."/>
            <person name="Ramamoorthy G.K."/>
            <person name="Gryganskyi A."/>
            <person name="Culley D."/>
            <person name="Magnuson J.K."/>
            <person name="James T.Y."/>
            <person name="O'Malley M.A."/>
            <person name="Stajich J.E."/>
            <person name="Spatafora J.W."/>
            <person name="Visel A."/>
            <person name="Grigoriev I.V."/>
        </authorList>
    </citation>
    <scope>NUCLEOTIDE SEQUENCE [LARGE SCALE GENOMIC DNA]</scope>
    <source>
        <strain evidence="9 10">NRRL 3301</strain>
    </source>
</reference>
<accession>A0A1X2GY91</accession>
<dbReference type="Proteomes" id="UP000242146">
    <property type="component" value="Unassembled WGS sequence"/>
</dbReference>
<evidence type="ECO:0000256" key="2">
    <source>
        <dbReference type="ARBA" id="ARBA00013064"/>
    </source>
</evidence>
<evidence type="ECO:0000259" key="7">
    <source>
        <dbReference type="PROSITE" id="PS50056"/>
    </source>
</evidence>
<dbReference type="STRING" id="101127.A0A1X2GY91"/>
<keyword evidence="4" id="KW-0904">Protein phosphatase</keyword>
<feature type="region of interest" description="Disordered" evidence="5">
    <location>
        <begin position="828"/>
        <end position="847"/>
    </location>
</feature>
<dbReference type="CDD" id="cd14498">
    <property type="entry name" value="DSP"/>
    <property type="match status" value="1"/>
</dbReference>
<sequence length="847" mass="93647">MLFDRYKKSKRPAKTGGGKKVTSLSESFFRKLPYSFGRRPWSNKQATSTAMNEEPIPRHSTSLPNIRAEAKRQRTTRPRSPSFRPDPALLFDTSRKVDKRHSTIHPHLLSRTSPSPTRSSRKSKHRHHLTCAGNSHRNSYTFGDPSYQDLPLIQDLRLDADHEKKLDLYLARKKAEASSALDHHPPNPPSLTMPTLTRAQSIDTSFSPPFSTPLDLIQPDHLLDLLAQPHLPLVLIDVRSLIDYQQCRVRGSINVNLPSLLVKRYQRGAIANFHLENFITTAEGRDHYLVQRQSSTSSMSSITTLSTSSSSSNSSLSSSPTSFGSPMTPTDEPASIATTWVVYDDTMEQDRKASPAWTLLNVLSKASNDATADRHYFLAGGFQGFLRHLDMVYRQVENTSSIPDCLEGMDPVSYLSAVAVGAHPAPSLAPPPSLFLPPTSSTSTPSLMSPPSSHHTRQRRPVNLAITTTPLTNPVKNSPNHQQRHSLYGGPCPRRSQSYSAGSKPLQHTSLFSLDTQAARENNANALARRASRRSQQLQWQQQQQLQSTIALDDPTTHPNPPAIPTSTGTPVLSSACSTSPCTWFTASASPASSSSLTPIALNMPITSPTTVAPAAFGPVSPATKILGRLMEEDDSISPQTEGDFDFTISEIIPGFLYVGPEIETPDQAHQLLARPIRRVLNMAEECQDLALLPFIHNNRLDYRKISARDTVEMQNIDHIILEGVAFIEDAKRHHQGIYVHCKAGKSRSVTVILAYLVACERWTLKQSYGHVIKARPNMSPNIGFMAELMKLENQVHGSVSSFMQTDWNAIASSSIPTQDLLQLQMDWENSPSSPTRPSLPRPKPIV</sequence>
<dbReference type="EC" id="3.1.3.48" evidence="2"/>
<evidence type="ECO:0000259" key="6">
    <source>
        <dbReference type="PROSITE" id="PS50054"/>
    </source>
</evidence>
<dbReference type="PANTHER" id="PTHR10159">
    <property type="entry name" value="DUAL SPECIFICITY PROTEIN PHOSPHATASE"/>
    <property type="match status" value="1"/>
</dbReference>
<dbReference type="InterPro" id="IPR020422">
    <property type="entry name" value="TYR_PHOSPHATASE_DUAL_dom"/>
</dbReference>
<dbReference type="SUPFAM" id="SSF52799">
    <property type="entry name" value="(Phosphotyrosine protein) phosphatases II"/>
    <property type="match status" value="1"/>
</dbReference>
<feature type="domain" description="Tyrosine specific protein phosphatases" evidence="7">
    <location>
        <begin position="719"/>
        <end position="779"/>
    </location>
</feature>
<evidence type="ECO:0000256" key="3">
    <source>
        <dbReference type="ARBA" id="ARBA00022801"/>
    </source>
</evidence>
<dbReference type="PROSITE" id="PS50054">
    <property type="entry name" value="TYR_PHOSPHATASE_DUAL"/>
    <property type="match status" value="1"/>
</dbReference>
<keyword evidence="3" id="KW-0378">Hydrolase</keyword>
<evidence type="ECO:0000256" key="1">
    <source>
        <dbReference type="ARBA" id="ARBA00008601"/>
    </source>
</evidence>
<evidence type="ECO:0000256" key="4">
    <source>
        <dbReference type="ARBA" id="ARBA00022912"/>
    </source>
</evidence>
<feature type="compositionally biased region" description="Pro residues" evidence="5">
    <location>
        <begin position="838"/>
        <end position="847"/>
    </location>
</feature>
<evidence type="ECO:0000313" key="10">
    <source>
        <dbReference type="Proteomes" id="UP000242146"/>
    </source>
</evidence>
<feature type="domain" description="Rhodanese" evidence="8">
    <location>
        <begin position="233"/>
        <end position="394"/>
    </location>
</feature>
<feature type="region of interest" description="Disordered" evidence="5">
    <location>
        <begin position="1"/>
        <end position="24"/>
    </location>
</feature>